<feature type="compositionally biased region" description="Polar residues" evidence="1">
    <location>
        <begin position="242"/>
        <end position="258"/>
    </location>
</feature>
<keyword evidence="3" id="KW-1185">Reference proteome</keyword>
<proteinExistence type="predicted"/>
<sequence>MPNASKSKIPPGSVQSKSRATTPQSDIRSFKQKRLSISDPQSSQLEEDDYVAMDVDIESFGDSAGQPLQSSSTKPPLQDVSVSRGESHSKRKPKKKNVVYSDDDVGRIKSPGYDAAVDESDDEFMPESPPDRSVKLGKHSIGAVKTKAKRHGGKGRGSAADEGINARKMSRTDVSSNKSTRTKRPLTENEGDVLDEAPESKVDRLTSETTPLNDGDPPPEEPAQKKRKLPTIKKNKNLAATAVSSGTSTPVNPSSSRPLTAPAGVDPTVKSLLNPNNSLPRKPAASLGGADIDLSNSDIYNSLFKSGGGHTPKSGLNRREKEEERRKELDQMRDEARAARLSSLQRTSFDLLAGQEKVARFEAKLKERNSVALFPAHLCSYLKHKKF</sequence>
<evidence type="ECO:0000256" key="1">
    <source>
        <dbReference type="SAM" id="MobiDB-lite"/>
    </source>
</evidence>
<evidence type="ECO:0000313" key="3">
    <source>
        <dbReference type="Proteomes" id="UP000294933"/>
    </source>
</evidence>
<feature type="compositionally biased region" description="Basic and acidic residues" evidence="1">
    <location>
        <begin position="317"/>
        <end position="329"/>
    </location>
</feature>
<name>A0A4Y7QK76_9AGAM</name>
<dbReference type="VEuPathDB" id="FungiDB:BD410DRAFT_782556"/>
<gene>
    <name evidence="2" type="ORF">BD410DRAFT_782556</name>
</gene>
<protein>
    <submittedName>
        <fullName evidence="2">Uncharacterized protein</fullName>
    </submittedName>
</protein>
<feature type="compositionally biased region" description="Acidic residues" evidence="1">
    <location>
        <begin position="116"/>
        <end position="125"/>
    </location>
</feature>
<dbReference type="AlphaFoldDB" id="A0A4Y7QK76"/>
<feature type="compositionally biased region" description="Polar residues" evidence="1">
    <location>
        <begin position="294"/>
        <end position="304"/>
    </location>
</feature>
<accession>A0A4Y7QK76</accession>
<dbReference type="EMBL" id="ML170159">
    <property type="protein sequence ID" value="TDL27472.1"/>
    <property type="molecule type" value="Genomic_DNA"/>
</dbReference>
<dbReference type="OrthoDB" id="3362703at2759"/>
<reference evidence="2 3" key="1">
    <citation type="submission" date="2018-06" db="EMBL/GenBank/DDBJ databases">
        <title>A transcriptomic atlas of mushroom development highlights an independent origin of complex multicellularity.</title>
        <authorList>
            <consortium name="DOE Joint Genome Institute"/>
            <person name="Krizsan K."/>
            <person name="Almasi E."/>
            <person name="Merenyi Z."/>
            <person name="Sahu N."/>
            <person name="Viragh M."/>
            <person name="Koszo T."/>
            <person name="Mondo S."/>
            <person name="Kiss B."/>
            <person name="Balint B."/>
            <person name="Kues U."/>
            <person name="Barry K."/>
            <person name="Hegedus J.C."/>
            <person name="Henrissat B."/>
            <person name="Johnson J."/>
            <person name="Lipzen A."/>
            <person name="Ohm R."/>
            <person name="Nagy I."/>
            <person name="Pangilinan J."/>
            <person name="Yan J."/>
            <person name="Xiong Y."/>
            <person name="Grigoriev I.V."/>
            <person name="Hibbett D.S."/>
            <person name="Nagy L.G."/>
        </authorList>
    </citation>
    <scope>NUCLEOTIDE SEQUENCE [LARGE SCALE GENOMIC DNA]</scope>
    <source>
        <strain evidence="2 3">SZMC22713</strain>
    </source>
</reference>
<feature type="region of interest" description="Disordered" evidence="1">
    <location>
        <begin position="1"/>
        <end position="329"/>
    </location>
</feature>
<evidence type="ECO:0000313" key="2">
    <source>
        <dbReference type="EMBL" id="TDL27472.1"/>
    </source>
</evidence>
<organism evidence="2 3">
    <name type="scientific">Rickenella mellea</name>
    <dbReference type="NCBI Taxonomy" id="50990"/>
    <lineage>
        <taxon>Eukaryota</taxon>
        <taxon>Fungi</taxon>
        <taxon>Dikarya</taxon>
        <taxon>Basidiomycota</taxon>
        <taxon>Agaricomycotina</taxon>
        <taxon>Agaricomycetes</taxon>
        <taxon>Hymenochaetales</taxon>
        <taxon>Rickenellaceae</taxon>
        <taxon>Rickenella</taxon>
    </lineage>
</organism>
<dbReference type="Proteomes" id="UP000294933">
    <property type="component" value="Unassembled WGS sequence"/>
</dbReference>
<feature type="compositionally biased region" description="Polar residues" evidence="1">
    <location>
        <begin position="13"/>
        <end position="27"/>
    </location>
</feature>
<feature type="compositionally biased region" description="Polar residues" evidence="1">
    <location>
        <begin position="66"/>
        <end position="75"/>
    </location>
</feature>
<feature type="compositionally biased region" description="Basic residues" evidence="1">
    <location>
        <begin position="225"/>
        <end position="236"/>
    </location>
</feature>
<feature type="compositionally biased region" description="Acidic residues" evidence="1">
    <location>
        <begin position="45"/>
        <end position="59"/>
    </location>
</feature>